<evidence type="ECO:0000313" key="1">
    <source>
        <dbReference type="EMBL" id="GAA3757744.1"/>
    </source>
</evidence>
<evidence type="ECO:0000313" key="2">
    <source>
        <dbReference type="Proteomes" id="UP001500908"/>
    </source>
</evidence>
<dbReference type="EMBL" id="BAABDD010000025">
    <property type="protein sequence ID" value="GAA3757744.1"/>
    <property type="molecule type" value="Genomic_DNA"/>
</dbReference>
<proteinExistence type="predicted"/>
<gene>
    <name evidence="1" type="ORF">GCM10022402_39970</name>
</gene>
<sequence length="339" mass="36500">MERETRVKWLLKRIAAGLAAVLVVAVGAAVLLGAQFSGEQAPWAASTGHDGVWLSGSWVNGEHAPEEIETVLGRLREGGFTDVYVHVGEIAPDGSLDPAGYAAAEPFLSRLRAELPDARVLGWMSHTAESSSLVEDQFNEEQRATIAAAAAAVVDAGFDGIHYAIAPITTNDPTLPDVLERTRAAIGPERTLSVRAHPLELLTGMRMPVLLFAGKEVFWSTGYLTRVAERADTVVIQGHGTGMPVKQLYGGFMVRQTELALESVPEDVTVRIAAPAFDDESLGPTSRAETVATATSAVRIGLTKSGQRRERMGMGLYVLDGTDDQEWAAFRDNWLVPKR</sequence>
<keyword evidence="2" id="KW-1185">Reference proteome</keyword>
<comment type="caution">
    <text evidence="1">The sequence shown here is derived from an EMBL/GenBank/DDBJ whole genome shotgun (WGS) entry which is preliminary data.</text>
</comment>
<name>A0ABP7G6Q7_9ACTN</name>
<accession>A0ABP7G6Q7</accession>
<protein>
    <submittedName>
        <fullName evidence="1">Uncharacterized protein</fullName>
    </submittedName>
</protein>
<organism evidence="1 2">
    <name type="scientific">Salinactinospora qingdaonensis</name>
    <dbReference type="NCBI Taxonomy" id="702744"/>
    <lineage>
        <taxon>Bacteria</taxon>
        <taxon>Bacillati</taxon>
        <taxon>Actinomycetota</taxon>
        <taxon>Actinomycetes</taxon>
        <taxon>Streptosporangiales</taxon>
        <taxon>Nocardiopsidaceae</taxon>
        <taxon>Salinactinospora</taxon>
    </lineage>
</organism>
<dbReference type="Proteomes" id="UP001500908">
    <property type="component" value="Unassembled WGS sequence"/>
</dbReference>
<dbReference type="SUPFAM" id="SSF51395">
    <property type="entry name" value="FMN-linked oxidoreductases"/>
    <property type="match status" value="1"/>
</dbReference>
<reference evidence="2" key="1">
    <citation type="journal article" date="2019" name="Int. J. Syst. Evol. Microbiol.">
        <title>The Global Catalogue of Microorganisms (GCM) 10K type strain sequencing project: providing services to taxonomists for standard genome sequencing and annotation.</title>
        <authorList>
            <consortium name="The Broad Institute Genomics Platform"/>
            <consortium name="The Broad Institute Genome Sequencing Center for Infectious Disease"/>
            <person name="Wu L."/>
            <person name="Ma J."/>
        </authorList>
    </citation>
    <scope>NUCLEOTIDE SEQUENCE [LARGE SCALE GENOMIC DNA]</scope>
    <source>
        <strain evidence="2">JCM 17137</strain>
    </source>
</reference>